<comment type="subcellular location">
    <subcellularLocation>
        <location evidence="1">Membrane</location>
        <topology evidence="1">Single-pass membrane protein</topology>
    </subcellularLocation>
</comment>
<dbReference type="InterPro" id="IPR007657">
    <property type="entry name" value="Glycosyltransferase_61"/>
</dbReference>
<keyword evidence="2" id="KW-0328">Glycosyltransferase</keyword>
<evidence type="ECO:0000256" key="5">
    <source>
        <dbReference type="ARBA" id="ARBA00022989"/>
    </source>
</evidence>
<keyword evidence="5 9" id="KW-1133">Transmembrane helix</keyword>
<keyword evidence="6 9" id="KW-0472">Membrane</keyword>
<evidence type="ECO:0000256" key="8">
    <source>
        <dbReference type="SAM" id="MobiDB-lite"/>
    </source>
</evidence>
<keyword evidence="12" id="KW-1185">Reference proteome</keyword>
<feature type="compositionally biased region" description="Low complexity" evidence="8">
    <location>
        <begin position="1"/>
        <end position="23"/>
    </location>
</feature>
<dbReference type="OrthoDB" id="529273at2759"/>
<proteinExistence type="predicted"/>
<feature type="region of interest" description="Disordered" evidence="8">
    <location>
        <begin position="1"/>
        <end position="24"/>
    </location>
</feature>
<evidence type="ECO:0000256" key="6">
    <source>
        <dbReference type="ARBA" id="ARBA00023136"/>
    </source>
</evidence>
<evidence type="ECO:0000256" key="7">
    <source>
        <dbReference type="ARBA" id="ARBA00023180"/>
    </source>
</evidence>
<feature type="domain" description="Glycosyltransferase 61 catalytic" evidence="10">
    <location>
        <begin position="412"/>
        <end position="482"/>
    </location>
</feature>
<accession>A0A9P3HJ58</accession>
<evidence type="ECO:0000259" key="10">
    <source>
        <dbReference type="Pfam" id="PF04577"/>
    </source>
</evidence>
<dbReference type="EMBL" id="BQFW01000013">
    <property type="protein sequence ID" value="GJJ77388.1"/>
    <property type="molecule type" value="Genomic_DNA"/>
</dbReference>
<dbReference type="PANTHER" id="PTHR20961">
    <property type="entry name" value="GLYCOSYLTRANSFERASE"/>
    <property type="match status" value="1"/>
</dbReference>
<dbReference type="GO" id="GO:0016020">
    <property type="term" value="C:membrane"/>
    <property type="evidence" value="ECO:0007669"/>
    <property type="project" value="UniProtKB-SubCell"/>
</dbReference>
<evidence type="ECO:0000313" key="12">
    <source>
        <dbReference type="Proteomes" id="UP000827284"/>
    </source>
</evidence>
<protein>
    <recommendedName>
        <fullName evidence="10">Glycosyltransferase 61 catalytic domain-containing protein</fullName>
    </recommendedName>
</protein>
<dbReference type="InterPro" id="IPR049625">
    <property type="entry name" value="Glyco_transf_61_cat"/>
</dbReference>
<dbReference type="Proteomes" id="UP000827284">
    <property type="component" value="Unassembled WGS sequence"/>
</dbReference>
<dbReference type="GO" id="GO:0016757">
    <property type="term" value="F:glycosyltransferase activity"/>
    <property type="evidence" value="ECO:0007669"/>
    <property type="project" value="UniProtKB-KW"/>
</dbReference>
<reference evidence="11" key="1">
    <citation type="submission" date="2021-11" db="EMBL/GenBank/DDBJ databases">
        <authorList>
            <person name="Herlambang A."/>
            <person name="Guo Y."/>
            <person name="Takashima Y."/>
            <person name="Nishizawa T."/>
        </authorList>
    </citation>
    <scope>NUCLEOTIDE SEQUENCE</scope>
    <source>
        <strain evidence="11">E1425</strain>
    </source>
</reference>
<gene>
    <name evidence="11" type="ORF">EMPS_09747</name>
</gene>
<evidence type="ECO:0000256" key="1">
    <source>
        <dbReference type="ARBA" id="ARBA00004167"/>
    </source>
</evidence>
<name>A0A9P3HJ58_9FUNG</name>
<dbReference type="PANTHER" id="PTHR20961:SF38">
    <property type="entry name" value="PROTEIN O-LINKED-MANNOSE BETA-1,4-N-ACETYLGLUCOSAMINYLTRANSFERASE 2"/>
    <property type="match status" value="1"/>
</dbReference>
<evidence type="ECO:0000313" key="11">
    <source>
        <dbReference type="EMBL" id="GJJ77388.1"/>
    </source>
</evidence>
<reference evidence="11" key="2">
    <citation type="journal article" date="2022" name="Microbiol. Resour. Announc.">
        <title>Whole-Genome Sequence of Entomortierella parvispora E1425, a Mucoromycotan Fungus Associated with Burkholderiaceae-Related Endosymbiotic Bacteria.</title>
        <authorList>
            <person name="Herlambang A."/>
            <person name="Guo Y."/>
            <person name="Takashima Y."/>
            <person name="Narisawa K."/>
            <person name="Ohta H."/>
            <person name="Nishizawa T."/>
        </authorList>
    </citation>
    <scope>NUCLEOTIDE SEQUENCE</scope>
    <source>
        <strain evidence="11">E1425</strain>
    </source>
</reference>
<organism evidence="11 12">
    <name type="scientific">Entomortierella parvispora</name>
    <dbReference type="NCBI Taxonomy" id="205924"/>
    <lineage>
        <taxon>Eukaryota</taxon>
        <taxon>Fungi</taxon>
        <taxon>Fungi incertae sedis</taxon>
        <taxon>Mucoromycota</taxon>
        <taxon>Mortierellomycotina</taxon>
        <taxon>Mortierellomycetes</taxon>
        <taxon>Mortierellales</taxon>
        <taxon>Mortierellaceae</taxon>
        <taxon>Entomortierella</taxon>
    </lineage>
</organism>
<evidence type="ECO:0000256" key="2">
    <source>
        <dbReference type="ARBA" id="ARBA00022676"/>
    </source>
</evidence>
<keyword evidence="7" id="KW-0325">Glycoprotein</keyword>
<comment type="caution">
    <text evidence="11">The sequence shown here is derived from an EMBL/GenBank/DDBJ whole genome shotgun (WGS) entry which is preliminary data.</text>
</comment>
<evidence type="ECO:0000256" key="9">
    <source>
        <dbReference type="SAM" id="Phobius"/>
    </source>
</evidence>
<evidence type="ECO:0000256" key="3">
    <source>
        <dbReference type="ARBA" id="ARBA00022679"/>
    </source>
</evidence>
<keyword evidence="3" id="KW-0808">Transferase</keyword>
<sequence>MPPSSYQLLPLSSSPADKAPSSSGHVRTFTSLISRTRRRFILVLLIFAISFILLLSIGMSSGDDWRGGTAAYDFELPEGSWTCTDDGLSDAAKSTEYNKRSRQCVVENLCVDRKGAFIRSNGFHRQNMPEVNLMSADQPSDFFWQPRLKRYFGRSIRAHYVNETLFVHSLYSPYHFSHWLYNGMTPLYSTVKRFGGTKNSWLLRATRYHSDIDHQGTWEMDHFFQTGKELVLNKAEISTPFQSLPPSDAPICFRRAVIGLGSQCALSYCENNIPTEVYQTFREEVADYYWRTPETWQKHLTNAQYAIDNGMEHQDHGHKKRWLPEKEHKGVAVAPISKRKDAAEHVTNTQLRCLQTARYYNFERAGPNHGLEQGELRSRFGQLKPDEADPEADYENLVASGDSNTQGGKRQLVVGILQREESRRLVNVDDLIDGLVKAGFRVKWMSFDHGCGFAETAYLFRDINVLISPHGNAIGASIFMPSQDPVPTIISVDNSRHWEGWFKFTATVLGQRFVHTICGPHEFLDEAQKEICGPQYRDLDTANWLLNVVGLVLGVPDAMVKSDKEIQEKGLSRGKVLNGYRKYVKSHPEAQRLAQEELEIMIGPNPPFELMQKYGDQSWLFQDEYWKVATRYIDVGRTVKFILGLQADKDLETLSTTSPQQAYMDYVRKGKACGFQGCADILTRNVANMSTSAFGKHSVDDTSRWGQPTRESESLHQGFTPEVLNMLWKID</sequence>
<feature type="transmembrane region" description="Helical" evidence="9">
    <location>
        <begin position="40"/>
        <end position="59"/>
    </location>
</feature>
<dbReference type="AlphaFoldDB" id="A0A9P3HJ58"/>
<dbReference type="Pfam" id="PF04577">
    <property type="entry name" value="Glyco_transf_61"/>
    <property type="match status" value="1"/>
</dbReference>
<evidence type="ECO:0000256" key="4">
    <source>
        <dbReference type="ARBA" id="ARBA00022692"/>
    </source>
</evidence>
<keyword evidence="4 9" id="KW-0812">Transmembrane</keyword>